<reference evidence="3" key="2">
    <citation type="journal article" date="2023" name="Syst. Appl. Microbiol.">
        <title>Govania unica gen. nov., sp. nov., a rare biosphere bacterium that represents a novel family in the class Alphaproteobacteria.</title>
        <authorList>
            <person name="Vandamme P."/>
            <person name="Peeters C."/>
            <person name="Hettiarachchi A."/>
            <person name="Cnockaert M."/>
            <person name="Carlier A."/>
        </authorList>
    </citation>
    <scope>NUCLEOTIDE SEQUENCE</scope>
    <source>
        <strain evidence="3">LMG 31809</strain>
    </source>
</reference>
<dbReference type="Pfam" id="PF03009">
    <property type="entry name" value="GDPD"/>
    <property type="match status" value="1"/>
</dbReference>
<dbReference type="InterPro" id="IPR030395">
    <property type="entry name" value="GP_PDE_dom"/>
</dbReference>
<evidence type="ECO:0000313" key="3">
    <source>
        <dbReference type="EMBL" id="MDA5192822.1"/>
    </source>
</evidence>
<comment type="caution">
    <text evidence="3">The sequence shown here is derived from an EMBL/GenBank/DDBJ whole genome shotgun (WGS) entry which is preliminary data.</text>
</comment>
<gene>
    <name evidence="3" type="ORF">NYP16_02465</name>
</gene>
<proteinExistence type="predicted"/>
<dbReference type="GO" id="GO:0008889">
    <property type="term" value="F:glycerophosphodiester phosphodiesterase activity"/>
    <property type="evidence" value="ECO:0007669"/>
    <property type="project" value="TreeGrafter"/>
</dbReference>
<dbReference type="PANTHER" id="PTHR46320:SF1">
    <property type="entry name" value="GLYCEROPHOSPHODIESTER PHOSPHODIESTERASE 1"/>
    <property type="match status" value="1"/>
</dbReference>
<dbReference type="SUPFAM" id="SSF51695">
    <property type="entry name" value="PLC-like phosphodiesterases"/>
    <property type="match status" value="1"/>
</dbReference>
<evidence type="ECO:0000259" key="2">
    <source>
        <dbReference type="PROSITE" id="PS51704"/>
    </source>
</evidence>
<evidence type="ECO:0000256" key="1">
    <source>
        <dbReference type="SAM" id="SignalP"/>
    </source>
</evidence>
<protein>
    <submittedName>
        <fullName evidence="3">Glycerophosphodiester phosphodiesterase family protein</fullName>
    </submittedName>
</protein>
<dbReference type="RefSeq" id="WP_274942523.1">
    <property type="nucleotide sequence ID" value="NZ_JANWOI010000001.1"/>
</dbReference>
<dbReference type="PANTHER" id="PTHR46320">
    <property type="entry name" value="GLYCEROPHOSPHODIESTER PHOSPHODIESTERASE 1"/>
    <property type="match status" value="1"/>
</dbReference>
<dbReference type="GO" id="GO:0006644">
    <property type="term" value="P:phospholipid metabolic process"/>
    <property type="evidence" value="ECO:0007669"/>
    <property type="project" value="TreeGrafter"/>
</dbReference>
<keyword evidence="1" id="KW-0732">Signal</keyword>
<dbReference type="AlphaFoldDB" id="A0A9X3TW81"/>
<dbReference type="PROSITE" id="PS51704">
    <property type="entry name" value="GP_PDE"/>
    <property type="match status" value="1"/>
</dbReference>
<feature type="chain" id="PRO_5040783030" evidence="1">
    <location>
        <begin position="26"/>
        <end position="323"/>
    </location>
</feature>
<dbReference type="CDD" id="cd08566">
    <property type="entry name" value="GDPD_AtGDE_like"/>
    <property type="match status" value="1"/>
</dbReference>
<dbReference type="InterPro" id="IPR032160">
    <property type="entry name" value="DUF4996"/>
</dbReference>
<dbReference type="InterPro" id="IPR017946">
    <property type="entry name" value="PLC-like_Pdiesterase_TIM-brl"/>
</dbReference>
<dbReference type="GO" id="GO:0070291">
    <property type="term" value="P:N-acylethanolamine metabolic process"/>
    <property type="evidence" value="ECO:0007669"/>
    <property type="project" value="TreeGrafter"/>
</dbReference>
<accession>A0A9X3TW81</accession>
<evidence type="ECO:0000313" key="4">
    <source>
        <dbReference type="Proteomes" id="UP001141619"/>
    </source>
</evidence>
<reference evidence="3" key="1">
    <citation type="submission" date="2022-08" db="EMBL/GenBank/DDBJ databases">
        <authorList>
            <person name="Vandamme P."/>
            <person name="Hettiarachchi A."/>
            <person name="Peeters C."/>
            <person name="Cnockaert M."/>
            <person name="Carlier A."/>
        </authorList>
    </citation>
    <scope>NUCLEOTIDE SEQUENCE</scope>
    <source>
        <strain evidence="3">LMG 31809</strain>
    </source>
</reference>
<sequence length="323" mass="35315">MTLKTKEIWCVAMLISACGIGLAHAENAKPTPTSPVSSSHTQSRIKAIGHRLVTPKANDVMVIAHRACWREAPENSVAAIEACARIGVDMVEIDVHISSDGHLVIMHDDTVDRTTNGQGLVQDLTLAQLKALYLKEAEGGEGAALTTHRIPTLEEALSAARGKVFVNLDAKGPSLLRALAQVRELGWTDGILFKGTDVPPQDLAKFKDAYFMPVVKESFGSIQSQLPLYKAYRPVAFEVVYDSPDYLEKNARDVVDNGYRLWVNTMWEGLAAQTTDAGAKQDPDANWGYLATKGVNMIQTDDPRGLLAYLRAQNLRAPNLHKD</sequence>
<feature type="signal peptide" evidence="1">
    <location>
        <begin position="1"/>
        <end position="25"/>
    </location>
</feature>
<dbReference type="Proteomes" id="UP001141619">
    <property type="component" value="Unassembled WGS sequence"/>
</dbReference>
<dbReference type="Pfam" id="PF16387">
    <property type="entry name" value="DUF4996"/>
    <property type="match status" value="1"/>
</dbReference>
<feature type="domain" description="GP-PDE" evidence="2">
    <location>
        <begin position="60"/>
        <end position="295"/>
    </location>
</feature>
<dbReference type="GO" id="GO:0005886">
    <property type="term" value="C:plasma membrane"/>
    <property type="evidence" value="ECO:0007669"/>
    <property type="project" value="TreeGrafter"/>
</dbReference>
<dbReference type="EMBL" id="JANWOI010000001">
    <property type="protein sequence ID" value="MDA5192822.1"/>
    <property type="molecule type" value="Genomic_DNA"/>
</dbReference>
<organism evidence="3 4">
    <name type="scientific">Govanella unica</name>
    <dbReference type="NCBI Taxonomy" id="2975056"/>
    <lineage>
        <taxon>Bacteria</taxon>
        <taxon>Pseudomonadati</taxon>
        <taxon>Pseudomonadota</taxon>
        <taxon>Alphaproteobacteria</taxon>
        <taxon>Emcibacterales</taxon>
        <taxon>Govanellaceae</taxon>
        <taxon>Govanella</taxon>
    </lineage>
</organism>
<name>A0A9X3TW81_9PROT</name>
<dbReference type="PROSITE" id="PS51257">
    <property type="entry name" value="PROKAR_LIPOPROTEIN"/>
    <property type="match status" value="1"/>
</dbReference>
<dbReference type="Gene3D" id="3.20.20.190">
    <property type="entry name" value="Phosphatidylinositol (PI) phosphodiesterase"/>
    <property type="match status" value="1"/>
</dbReference>
<dbReference type="GO" id="GO:0006580">
    <property type="term" value="P:ethanolamine metabolic process"/>
    <property type="evidence" value="ECO:0007669"/>
    <property type="project" value="TreeGrafter"/>
</dbReference>
<keyword evidence="4" id="KW-1185">Reference proteome</keyword>